<evidence type="ECO:0000313" key="1">
    <source>
        <dbReference type="EMBL" id="CAI2183146.1"/>
    </source>
</evidence>
<name>A0A9W4SXY1_9GLOM</name>
<sequence>MSAAIVDIFDILDIHCKTEEFYPKISELYYTLPSKKYPIPDNLSIKTTWGRRNNQQTVQ</sequence>
<comment type="caution">
    <text evidence="1">The sequence shown here is derived from an EMBL/GenBank/DDBJ whole genome shotgun (WGS) entry which is preliminary data.</text>
</comment>
<accession>A0A9W4SXY1</accession>
<dbReference type="EMBL" id="CAMKVN010002948">
    <property type="protein sequence ID" value="CAI2183146.1"/>
    <property type="molecule type" value="Genomic_DNA"/>
</dbReference>
<feature type="non-terminal residue" evidence="1">
    <location>
        <position position="1"/>
    </location>
</feature>
<evidence type="ECO:0000313" key="2">
    <source>
        <dbReference type="Proteomes" id="UP001153678"/>
    </source>
</evidence>
<dbReference type="Proteomes" id="UP001153678">
    <property type="component" value="Unassembled WGS sequence"/>
</dbReference>
<reference evidence="1" key="1">
    <citation type="submission" date="2022-08" db="EMBL/GenBank/DDBJ databases">
        <authorList>
            <person name="Kallberg Y."/>
            <person name="Tangrot J."/>
            <person name="Rosling A."/>
        </authorList>
    </citation>
    <scope>NUCLEOTIDE SEQUENCE</scope>
    <source>
        <strain evidence="1">Wild A</strain>
    </source>
</reference>
<dbReference type="OrthoDB" id="2420007at2759"/>
<protein>
    <submittedName>
        <fullName evidence="1">9381_t:CDS:1</fullName>
    </submittedName>
</protein>
<keyword evidence="2" id="KW-1185">Reference proteome</keyword>
<proteinExistence type="predicted"/>
<gene>
    <name evidence="1" type="ORF">FWILDA_LOCUS10933</name>
</gene>
<dbReference type="AlphaFoldDB" id="A0A9W4SXY1"/>
<organism evidence="1 2">
    <name type="scientific">Funneliformis geosporum</name>
    <dbReference type="NCBI Taxonomy" id="1117311"/>
    <lineage>
        <taxon>Eukaryota</taxon>
        <taxon>Fungi</taxon>
        <taxon>Fungi incertae sedis</taxon>
        <taxon>Mucoromycota</taxon>
        <taxon>Glomeromycotina</taxon>
        <taxon>Glomeromycetes</taxon>
        <taxon>Glomerales</taxon>
        <taxon>Glomeraceae</taxon>
        <taxon>Funneliformis</taxon>
    </lineage>
</organism>